<dbReference type="PANTHER" id="PTHR21037:SF2">
    <property type="entry name" value="SIMILAR TO NOVEL PROTEIN"/>
    <property type="match status" value="1"/>
</dbReference>
<comment type="caution">
    <text evidence="2">The sequence shown here is derived from an EMBL/GenBank/DDBJ whole genome shotgun (WGS) entry which is preliminary data.</text>
</comment>
<gene>
    <name evidence="2" type="ORF">GAYE_FCTG49G0026</name>
</gene>
<evidence type="ECO:0000313" key="2">
    <source>
        <dbReference type="EMBL" id="KAK4522147.1"/>
    </source>
</evidence>
<proteinExistence type="predicted"/>
<name>A0AAV9I6Z7_9RHOD</name>
<organism evidence="2 3">
    <name type="scientific">Galdieria yellowstonensis</name>
    <dbReference type="NCBI Taxonomy" id="3028027"/>
    <lineage>
        <taxon>Eukaryota</taxon>
        <taxon>Rhodophyta</taxon>
        <taxon>Bangiophyceae</taxon>
        <taxon>Galdieriales</taxon>
        <taxon>Galdieriaceae</taxon>
        <taxon>Galdieria</taxon>
    </lineage>
</organism>
<dbReference type="Proteomes" id="UP001300502">
    <property type="component" value="Unassembled WGS sequence"/>
</dbReference>
<protein>
    <submittedName>
        <fullName evidence="2">Uncharacterized protein</fullName>
    </submittedName>
</protein>
<reference evidence="2 3" key="1">
    <citation type="submission" date="2022-07" db="EMBL/GenBank/DDBJ databases">
        <title>Genome-wide signatures of adaptation to extreme environments.</title>
        <authorList>
            <person name="Cho C.H."/>
            <person name="Yoon H.S."/>
        </authorList>
    </citation>
    <scope>NUCLEOTIDE SEQUENCE [LARGE SCALE GENOMIC DNA]</scope>
    <source>
        <strain evidence="2 3">108.79 E11</strain>
    </source>
</reference>
<evidence type="ECO:0000256" key="1">
    <source>
        <dbReference type="SAM" id="MobiDB-lite"/>
    </source>
</evidence>
<feature type="compositionally biased region" description="Basic and acidic residues" evidence="1">
    <location>
        <begin position="10"/>
        <end position="24"/>
    </location>
</feature>
<feature type="region of interest" description="Disordered" evidence="1">
    <location>
        <begin position="1"/>
        <end position="24"/>
    </location>
</feature>
<accession>A0AAV9I6Z7</accession>
<sequence length="114" mass="12547">MSYSNKTKKNTRESKTESSQEHSYDWSAVWERVQVGGCAGSLEPCAPCGGIVHKVMDEILQKEAKARAEGKPTYVDPKTGYTVLTAKYLASRGYCCGNGCRHCPFGHVNVKKQS</sequence>
<dbReference type="AlphaFoldDB" id="A0AAV9I6Z7"/>
<dbReference type="EMBL" id="JANCYU010000001">
    <property type="protein sequence ID" value="KAK4522147.1"/>
    <property type="molecule type" value="Genomic_DNA"/>
</dbReference>
<keyword evidence="3" id="KW-1185">Reference proteome</keyword>
<dbReference type="Pfam" id="PF17653">
    <property type="entry name" value="DUF5522"/>
    <property type="match status" value="1"/>
</dbReference>
<dbReference type="InterPro" id="IPR040807">
    <property type="entry name" value="DUF5522"/>
</dbReference>
<evidence type="ECO:0000313" key="3">
    <source>
        <dbReference type="Proteomes" id="UP001300502"/>
    </source>
</evidence>
<dbReference type="PANTHER" id="PTHR21037">
    <property type="entry name" value="39S RIBOSOMAL PROTEIN L14, MITOCHONDRIAL"/>
    <property type="match status" value="1"/>
</dbReference>